<dbReference type="Pfam" id="PF00462">
    <property type="entry name" value="Glutaredoxin"/>
    <property type="match status" value="1"/>
</dbReference>
<dbReference type="STRING" id="1069081.SAMN05660197_0065"/>
<gene>
    <name evidence="2" type="ORF">SAMN05660197_0065</name>
</gene>
<feature type="domain" description="Glutaredoxin" evidence="1">
    <location>
        <begin position="9"/>
        <end position="66"/>
    </location>
</feature>
<dbReference type="EMBL" id="FWWZ01000001">
    <property type="protein sequence ID" value="SMC08318.1"/>
    <property type="molecule type" value="Genomic_DNA"/>
</dbReference>
<protein>
    <submittedName>
        <fullName evidence="2">Glutaredoxin</fullName>
    </submittedName>
</protein>
<dbReference type="OrthoDB" id="9814618at2"/>
<keyword evidence="3" id="KW-1185">Reference proteome</keyword>
<dbReference type="InterPro" id="IPR002109">
    <property type="entry name" value="Glutaredoxin"/>
</dbReference>
<proteinExistence type="predicted"/>
<dbReference type="PANTHER" id="PTHR34386">
    <property type="entry name" value="GLUTAREDOXIN"/>
    <property type="match status" value="1"/>
</dbReference>
<dbReference type="CDD" id="cd02976">
    <property type="entry name" value="NrdH"/>
    <property type="match status" value="1"/>
</dbReference>
<dbReference type="Gene3D" id="3.40.30.10">
    <property type="entry name" value="Glutaredoxin"/>
    <property type="match status" value="1"/>
</dbReference>
<sequence>MSEKKQKRVVLFTSPGCVWCTRAKQFFRKNQIKFKEIDISKDQKAAQDCMRHGCRGVPVVLVGSRWICGFDQAKIEKELGLS</sequence>
<dbReference type="PANTHER" id="PTHR34386:SF1">
    <property type="entry name" value="GLUTAREDOXIN-LIKE PROTEIN NRDH"/>
    <property type="match status" value="1"/>
</dbReference>
<dbReference type="GO" id="GO:0009055">
    <property type="term" value="F:electron transfer activity"/>
    <property type="evidence" value="ECO:0007669"/>
    <property type="project" value="TreeGrafter"/>
</dbReference>
<dbReference type="InterPro" id="IPR051548">
    <property type="entry name" value="Grx-like_ET"/>
</dbReference>
<reference evidence="3" key="1">
    <citation type="submission" date="2017-04" db="EMBL/GenBank/DDBJ databases">
        <authorList>
            <person name="Varghese N."/>
            <person name="Submissions S."/>
        </authorList>
    </citation>
    <scope>NUCLEOTIDE SEQUENCE [LARGE SCALE GENOMIC DNA]</scope>
    <source>
        <strain evidence="3">DSM 16512</strain>
    </source>
</reference>
<dbReference type="RefSeq" id="WP_084274605.1">
    <property type="nucleotide sequence ID" value="NZ_AP026671.1"/>
</dbReference>
<dbReference type="GO" id="GO:0045454">
    <property type="term" value="P:cell redox homeostasis"/>
    <property type="evidence" value="ECO:0007669"/>
    <property type="project" value="TreeGrafter"/>
</dbReference>
<dbReference type="PROSITE" id="PS51354">
    <property type="entry name" value="GLUTAREDOXIN_2"/>
    <property type="match status" value="1"/>
</dbReference>
<dbReference type="InterPro" id="IPR036249">
    <property type="entry name" value="Thioredoxin-like_sf"/>
</dbReference>
<dbReference type="Proteomes" id="UP000192602">
    <property type="component" value="Unassembled WGS sequence"/>
</dbReference>
<organism evidence="2 3">
    <name type="scientific">Nitratiruptor tergarcus DSM 16512</name>
    <dbReference type="NCBI Taxonomy" id="1069081"/>
    <lineage>
        <taxon>Bacteria</taxon>
        <taxon>Pseudomonadati</taxon>
        <taxon>Campylobacterota</taxon>
        <taxon>Epsilonproteobacteria</taxon>
        <taxon>Nautiliales</taxon>
        <taxon>Nitratiruptoraceae</taxon>
        <taxon>Nitratiruptor</taxon>
    </lineage>
</organism>
<accession>A0A1W1WPT2</accession>
<evidence type="ECO:0000313" key="2">
    <source>
        <dbReference type="EMBL" id="SMC08318.1"/>
    </source>
</evidence>
<evidence type="ECO:0000313" key="3">
    <source>
        <dbReference type="Proteomes" id="UP000192602"/>
    </source>
</evidence>
<name>A0A1W1WPT2_9BACT</name>
<dbReference type="AlphaFoldDB" id="A0A1W1WPT2"/>
<evidence type="ECO:0000259" key="1">
    <source>
        <dbReference type="Pfam" id="PF00462"/>
    </source>
</evidence>
<dbReference type="SUPFAM" id="SSF52833">
    <property type="entry name" value="Thioredoxin-like"/>
    <property type="match status" value="1"/>
</dbReference>